<dbReference type="InterPro" id="IPR043161">
    <property type="entry name" value="DOCK_C_lobe_A"/>
</dbReference>
<feature type="region of interest" description="Disordered" evidence="7">
    <location>
        <begin position="1744"/>
        <end position="1774"/>
    </location>
</feature>
<dbReference type="PROSITE" id="PS51651">
    <property type="entry name" value="DOCKER"/>
    <property type="match status" value="1"/>
</dbReference>
<dbReference type="FunFam" id="1.20.58.740:FF:000004">
    <property type="entry name" value="Dedicator of cytokinesis protein 1"/>
    <property type="match status" value="1"/>
</dbReference>
<evidence type="ECO:0000256" key="3">
    <source>
        <dbReference type="ARBA" id="ARBA00022490"/>
    </source>
</evidence>
<dbReference type="EMBL" id="CABPRJ010001910">
    <property type="protein sequence ID" value="VVC40958.1"/>
    <property type="molecule type" value="Genomic_DNA"/>
</dbReference>
<evidence type="ECO:0000313" key="10">
    <source>
        <dbReference type="EMBL" id="VVC40958.1"/>
    </source>
</evidence>
<dbReference type="GO" id="GO:0031267">
    <property type="term" value="F:small GTPase binding"/>
    <property type="evidence" value="ECO:0007669"/>
    <property type="project" value="TreeGrafter"/>
</dbReference>
<feature type="domain" description="C2 DOCK-type" evidence="8">
    <location>
        <begin position="427"/>
        <end position="607"/>
    </location>
</feature>
<dbReference type="Pfam" id="PF23554">
    <property type="entry name" value="TPR_DOCK"/>
    <property type="match status" value="1"/>
</dbReference>
<feature type="compositionally biased region" description="Polar residues" evidence="7">
    <location>
        <begin position="1693"/>
        <end position="1708"/>
    </location>
</feature>
<dbReference type="Gene3D" id="1.20.58.740">
    <property type="match status" value="1"/>
</dbReference>
<dbReference type="Gene3D" id="2.30.30.40">
    <property type="entry name" value="SH3 Domains"/>
    <property type="match status" value="1"/>
</dbReference>
<dbReference type="InterPro" id="IPR042455">
    <property type="entry name" value="DOCK_N_sub1"/>
</dbReference>
<dbReference type="InterPro" id="IPR036028">
    <property type="entry name" value="SH3-like_dom_sf"/>
</dbReference>
<feature type="compositionally biased region" description="Basic residues" evidence="7">
    <location>
        <begin position="1745"/>
        <end position="1756"/>
    </location>
</feature>
<dbReference type="Proteomes" id="UP000325440">
    <property type="component" value="Unassembled WGS sequence"/>
</dbReference>
<dbReference type="GO" id="GO:0005737">
    <property type="term" value="C:cytoplasm"/>
    <property type="evidence" value="ECO:0007669"/>
    <property type="project" value="UniProtKB-SubCell"/>
</dbReference>
<keyword evidence="2" id="KW-0728">SH3 domain</keyword>
<dbReference type="Pfam" id="PF20422">
    <property type="entry name" value="DHR-2_Lobe_B"/>
    <property type="match status" value="1"/>
</dbReference>
<dbReference type="Pfam" id="PF16172">
    <property type="entry name" value="DOCK_N"/>
    <property type="match status" value="1"/>
</dbReference>
<dbReference type="PANTHER" id="PTHR45653">
    <property type="entry name" value="DEDICATOR OF CYTOKINESIS"/>
    <property type="match status" value="1"/>
</dbReference>
<gene>
    <name evidence="10" type="ORF">CINCED_3A016850</name>
</gene>
<dbReference type="GO" id="GO:0005886">
    <property type="term" value="C:plasma membrane"/>
    <property type="evidence" value="ECO:0007669"/>
    <property type="project" value="TreeGrafter"/>
</dbReference>
<dbReference type="GO" id="GO:0005085">
    <property type="term" value="F:guanyl-nucleotide exchange factor activity"/>
    <property type="evidence" value="ECO:0007669"/>
    <property type="project" value="UniProtKB-KW"/>
</dbReference>
<dbReference type="CDD" id="cd11697">
    <property type="entry name" value="DHR2_DOCK_A"/>
    <property type="match status" value="1"/>
</dbReference>
<dbReference type="Pfam" id="PF06920">
    <property type="entry name" value="DHR-2_Lobe_A"/>
    <property type="match status" value="1"/>
</dbReference>
<accession>A0A5E4N884</accession>
<dbReference type="GO" id="GO:0016477">
    <property type="term" value="P:cell migration"/>
    <property type="evidence" value="ECO:0007669"/>
    <property type="project" value="TreeGrafter"/>
</dbReference>
<dbReference type="PROSITE" id="PS51650">
    <property type="entry name" value="C2_DOCK"/>
    <property type="match status" value="1"/>
</dbReference>
<dbReference type="Gene3D" id="1.25.40.410">
    <property type="match status" value="1"/>
</dbReference>
<evidence type="ECO:0000259" key="8">
    <source>
        <dbReference type="PROSITE" id="PS51650"/>
    </source>
</evidence>
<evidence type="ECO:0000259" key="9">
    <source>
        <dbReference type="PROSITE" id="PS51651"/>
    </source>
</evidence>
<evidence type="ECO:0000256" key="2">
    <source>
        <dbReference type="ARBA" id="ARBA00022443"/>
    </source>
</evidence>
<dbReference type="InterPro" id="IPR046770">
    <property type="entry name" value="DOCKER_Lobe_B"/>
</dbReference>
<evidence type="ECO:0000256" key="6">
    <source>
        <dbReference type="PROSITE-ProRule" id="PRU00983"/>
    </source>
</evidence>
<feature type="domain" description="DOCKER" evidence="9">
    <location>
        <begin position="1251"/>
        <end position="1668"/>
    </location>
</feature>
<proteinExistence type="inferred from homology"/>
<dbReference type="InterPro" id="IPR046773">
    <property type="entry name" value="DOCKER_Lobe_C"/>
</dbReference>
<evidence type="ECO:0000313" key="11">
    <source>
        <dbReference type="Proteomes" id="UP000325440"/>
    </source>
</evidence>
<evidence type="ECO:0000256" key="5">
    <source>
        <dbReference type="ARBA" id="ARBA00022658"/>
    </source>
</evidence>
<reference evidence="10 11" key="1">
    <citation type="submission" date="2019-08" db="EMBL/GenBank/DDBJ databases">
        <authorList>
            <person name="Alioto T."/>
            <person name="Alioto T."/>
            <person name="Gomez Garrido J."/>
        </authorList>
    </citation>
    <scope>NUCLEOTIDE SEQUENCE [LARGE SCALE GENOMIC DNA]</scope>
</reference>
<dbReference type="InterPro" id="IPR027007">
    <property type="entry name" value="C2_DOCK-type_domain"/>
</dbReference>
<dbReference type="InterPro" id="IPR032376">
    <property type="entry name" value="DOCK_N"/>
</dbReference>
<keyword evidence="4" id="KW-0597">Phosphoprotein</keyword>
<dbReference type="InterPro" id="IPR001452">
    <property type="entry name" value="SH3_domain"/>
</dbReference>
<sequence>MTNNNWTHVSDQKRHGIAIHNYLQNGPHRIKLLAGECVHVLEECSDWYYGFTFKNKSTHGIFPKKFVYIMDNIVEKFGPAELTVLNQPQIVHELTSVIREWGAIWKQLYISHNSNFKNVENKIYELIKFRSKILSGTLPVDELKEVQRLATSTIDVGNKLLGLDMVVRDEQGNILNPLHTPTIQLYKHHETATQRIQNSHTTGIYKKPIKQNINYLYNYTVYLSVHNFMCKITDDADLLLTLYDAKSGKSFSENFVVRWATSKMDQGWSQTEIFHNFRALFTDLGTRDLAREKVYLVCYVIRVGGMDCDNSSKKNLATTQIRRPWGVAALDLTLYFTQKLESDEDTHHFMPFLPCEKDNLENTLKRYLNLKDYSHKEHKGLGLYVSFKLLHGDIKQVREEYPHLVLGNVALVRKMGFPEVILPGDVRNDLYLMLVQGEFSRGSMSSDKNIQVTVTACNEKGVKLLGVIMLGGDSEPLSDFNSVVYYHEDKPRWYEIVKLAIPIEDFKGSHLKFMFKHRSSNETKDKNEKPFALSFVKLMQDNGTTLRDTLHELLVYKIDYKKFDTMDIAYLSLASRKTELIETNNRISVPGLSLANKDVFMIQTNICSTKLTQNVDLLGLLNWTSHPDKLQESLLALMKVDGEEVVKFLQDVLDALFNILMHNSDSDLFDNMVFDCLLYIIGLVSDRKYQHFQPVLDLYIKESFCATLAYNKLIVVLKYYLSNLEQTDKDLLLNIMKSLKYIMKFIARSRFLFSQLYEGKGQQTFEMSMYEMLKLVSNLMCNNSDSTILFQGACLKYVPHSIPDIMTVFSVTQLSSLLVEMVGNVPPSRLVKQKLITMKDIVHSQLFLNADCRAILLPSILARIKELIESADEAKTIIEFRNQKSVAKIAKVLGENGRKLLDSPDISDQVEMCVKLLGDIMDLLYVADTGSTFRDITEIMFTIMRTVIQTTIGMDRDGPLVGYLVSIMISMLRQMTAEHYDVYIKHFPTKIDLLDFLMEILLVFKDLVSRPVFPKDWCEMIMLQNSVILKSLRHFSHTIRDYFFKEFEHQAWNNFFHCAVTFLTQPSLQLEQFSSNKRWRIISRYKDMRRETGFEIRSMWFNLGQYKVNFVPSLVGSFLEMILTPEIELRKATIPIFFDMMQCEFYSCFDGHANKRDSSNIKAKFNDFENEMIAKLDLLVEGGKGDEQFKELFKSIMLMQCENHSTMRDLGIRFVKIVTGLLERLLEYRTVINDENKENRMNCTVNLLNFYMDIKRQEMYIRYVNKLCTLHLECDDFAEAAYTLRLHSELLSWSNDPLPPLLRSPLRYPTCTTHRQLKEALYHDIIDYFNKGKMWECAVSMCKELVRQCECETYDYIQLSSLLQRMSNFYDNIMKQLRPEPEYFRVAYYGKGFPSFLQNKVFIYRGKEYERLSDFSNRTLNQFPNATLMQKLSKPGSEIIESNNQYIQINNVEPVMDNQKEHLLRKPISKQILRHYRVNDVKRFKFSRPFYRVDPKVNSNDDNEFANLWIERTVLDTTYSLPGILRWFPVKHSDTYEISPLKNAIENMQETNKYLRELIIAHRNDSTLPLNPLTMKLNGILDAAVMGGVTKYEKAFFTSEYSSNHEEDEQLIEILKDLVASQIPLLDIGVKVHSARAPPSLTPLQLRFEDCFEKMKAHIEENYGKKTCDIKFDIIKMRRHTTTGSRLNEKRYSGSSIGSTEGQNGVTKSSNMATTSLSSSLAIFAAPVLVSGSNKFGTIGALTRKDKKEKKRRNRTVSKITTTNDRDSSISTNFTSNSQWYTVSDADNMSMSSMNSNLSVFSTSSPVIELRQELTPKRPLRSEVEKEKRRPNSGQYQFSKLPSMNSLNRDSLVATDSTASDDDTPPPLPAKTRESDYSNLSDKESLGLPDYSCPIIMNNIMPSPIVDSQENIKPPTPPPKKPPMKAPI</sequence>
<feature type="region of interest" description="Disordered" evidence="7">
    <location>
        <begin position="1688"/>
        <end position="1711"/>
    </location>
</feature>
<dbReference type="Gene3D" id="1.20.1270.350">
    <property type="entry name" value="Dedicator of cytokinesis N-terminal subdomain"/>
    <property type="match status" value="1"/>
</dbReference>
<feature type="compositionally biased region" description="Polar residues" evidence="7">
    <location>
        <begin position="1832"/>
        <end position="1849"/>
    </location>
</feature>
<dbReference type="OrthoDB" id="18896at2759"/>
<name>A0A5E4N884_9HEMI</name>
<dbReference type="SUPFAM" id="SSF50044">
    <property type="entry name" value="SH3-domain"/>
    <property type="match status" value="1"/>
</dbReference>
<feature type="compositionally biased region" description="Basic and acidic residues" evidence="7">
    <location>
        <begin position="1871"/>
        <end position="1885"/>
    </location>
</feature>
<evidence type="ECO:0000256" key="1">
    <source>
        <dbReference type="ARBA" id="ARBA00004496"/>
    </source>
</evidence>
<dbReference type="InterPro" id="IPR043162">
    <property type="entry name" value="DOCK_C_lobe_C"/>
</dbReference>
<comment type="subcellular location">
    <subcellularLocation>
        <location evidence="1">Cytoplasm</location>
    </subcellularLocation>
</comment>
<dbReference type="InterPro" id="IPR035892">
    <property type="entry name" value="C2_domain_sf"/>
</dbReference>
<feature type="compositionally biased region" description="Pro residues" evidence="7">
    <location>
        <begin position="1914"/>
        <end position="1928"/>
    </location>
</feature>
<organism evidence="10 11">
    <name type="scientific">Cinara cedri</name>
    <dbReference type="NCBI Taxonomy" id="506608"/>
    <lineage>
        <taxon>Eukaryota</taxon>
        <taxon>Metazoa</taxon>
        <taxon>Ecdysozoa</taxon>
        <taxon>Arthropoda</taxon>
        <taxon>Hexapoda</taxon>
        <taxon>Insecta</taxon>
        <taxon>Pterygota</taxon>
        <taxon>Neoptera</taxon>
        <taxon>Paraneoptera</taxon>
        <taxon>Hemiptera</taxon>
        <taxon>Sternorrhyncha</taxon>
        <taxon>Aphidomorpha</taxon>
        <taxon>Aphidoidea</taxon>
        <taxon>Aphididae</taxon>
        <taxon>Lachninae</taxon>
        <taxon>Cinara</taxon>
    </lineage>
</organism>
<dbReference type="Pfam" id="PF20421">
    <property type="entry name" value="DHR-2_Lobe_C"/>
    <property type="match status" value="1"/>
</dbReference>
<dbReference type="SMART" id="SM00326">
    <property type="entry name" value="SH3"/>
    <property type="match status" value="1"/>
</dbReference>
<dbReference type="InterPro" id="IPR056372">
    <property type="entry name" value="TPR_DOCK"/>
</dbReference>
<feature type="compositionally biased region" description="Polar residues" evidence="7">
    <location>
        <begin position="1757"/>
        <end position="1774"/>
    </location>
</feature>
<dbReference type="Pfam" id="PF14429">
    <property type="entry name" value="DOCK-C2"/>
    <property type="match status" value="1"/>
</dbReference>
<dbReference type="InterPro" id="IPR046769">
    <property type="entry name" value="DOCKER_Lobe_A"/>
</dbReference>
<evidence type="ECO:0000256" key="7">
    <source>
        <dbReference type="SAM" id="MobiDB-lite"/>
    </source>
</evidence>
<dbReference type="InterPro" id="IPR026791">
    <property type="entry name" value="DOCK"/>
</dbReference>
<dbReference type="InterPro" id="IPR027357">
    <property type="entry name" value="DOCKER_dom"/>
</dbReference>
<feature type="compositionally biased region" description="Low complexity" evidence="7">
    <location>
        <begin position="1894"/>
        <end position="1905"/>
    </location>
</feature>
<dbReference type="GO" id="GO:0007264">
    <property type="term" value="P:small GTPase-mediated signal transduction"/>
    <property type="evidence" value="ECO:0007669"/>
    <property type="project" value="InterPro"/>
</dbReference>
<protein>
    <submittedName>
        <fullName evidence="10">DHR-1 domain,Armadillo-like helical,SH3 domain,Dedicator of cytokinesis, C-terminal,Dedicator of</fullName>
    </submittedName>
</protein>
<feature type="region of interest" description="Disordered" evidence="7">
    <location>
        <begin position="1810"/>
        <end position="1928"/>
    </location>
</feature>
<keyword evidence="3" id="KW-0963">Cytoplasm</keyword>
<dbReference type="Gene3D" id="2.60.40.150">
    <property type="entry name" value="C2 domain"/>
    <property type="match status" value="1"/>
</dbReference>
<dbReference type="PANTHER" id="PTHR45653:SF10">
    <property type="entry name" value="MYOBLAST CITY, ISOFORM B"/>
    <property type="match status" value="1"/>
</dbReference>
<feature type="compositionally biased region" description="Basic and acidic residues" evidence="7">
    <location>
        <begin position="1810"/>
        <end position="1830"/>
    </location>
</feature>
<keyword evidence="11" id="KW-1185">Reference proteome</keyword>
<dbReference type="GO" id="GO:0007520">
    <property type="term" value="P:myoblast fusion"/>
    <property type="evidence" value="ECO:0007669"/>
    <property type="project" value="TreeGrafter"/>
</dbReference>
<evidence type="ECO:0000256" key="4">
    <source>
        <dbReference type="ARBA" id="ARBA00022553"/>
    </source>
</evidence>
<comment type="similarity">
    <text evidence="6">Belongs to the DOCK family.</text>
</comment>
<keyword evidence="5" id="KW-0344">Guanine-nucleotide releasing factor</keyword>
<dbReference type="CDD" id="cd11872">
    <property type="entry name" value="SH3_DOCK_AB"/>
    <property type="match status" value="1"/>
</dbReference>